<dbReference type="InterPro" id="IPR001173">
    <property type="entry name" value="Glyco_trans_2-like"/>
</dbReference>
<dbReference type="InterPro" id="IPR029044">
    <property type="entry name" value="Nucleotide-diphossugar_trans"/>
</dbReference>
<dbReference type="SUPFAM" id="SSF53448">
    <property type="entry name" value="Nucleotide-diphospho-sugar transferases"/>
    <property type="match status" value="1"/>
</dbReference>
<evidence type="ECO:0000256" key="4">
    <source>
        <dbReference type="ARBA" id="ARBA00022679"/>
    </source>
</evidence>
<evidence type="ECO:0000313" key="6">
    <source>
        <dbReference type="EMBL" id="BBZ24086.1"/>
    </source>
</evidence>
<dbReference type="PANTHER" id="PTHR43179">
    <property type="entry name" value="RHAMNOSYLTRANSFERASE WBBL"/>
    <property type="match status" value="1"/>
</dbReference>
<dbReference type="Gene3D" id="3.90.550.10">
    <property type="entry name" value="Spore Coat Polysaccharide Biosynthesis Protein SpsA, Chain A"/>
    <property type="match status" value="1"/>
</dbReference>
<protein>
    <submittedName>
        <fullName evidence="6">Uncharacterized protein</fullName>
    </submittedName>
</protein>
<evidence type="ECO:0000256" key="5">
    <source>
        <dbReference type="ARBA" id="ARBA00023316"/>
    </source>
</evidence>
<keyword evidence="3" id="KW-0328">Glycosyltransferase</keyword>
<reference evidence="6 7" key="1">
    <citation type="journal article" date="2019" name="Emerg. Microbes Infect.">
        <title>Comprehensive subspecies identification of 175 nontuberculous mycobacteria species based on 7547 genomic profiles.</title>
        <authorList>
            <person name="Matsumoto Y."/>
            <person name="Kinjo T."/>
            <person name="Motooka D."/>
            <person name="Nabeya D."/>
            <person name="Jung N."/>
            <person name="Uechi K."/>
            <person name="Horii T."/>
            <person name="Iida T."/>
            <person name="Fujita J."/>
            <person name="Nakamura S."/>
        </authorList>
    </citation>
    <scope>NUCLEOTIDE SEQUENCE [LARGE SCALE GENOMIC DNA]</scope>
    <source>
        <strain evidence="6 7">JCM 13571</strain>
    </source>
</reference>
<keyword evidence="5" id="KW-0961">Cell wall biogenesis/degradation</keyword>
<evidence type="ECO:0000313" key="7">
    <source>
        <dbReference type="Proteomes" id="UP000467260"/>
    </source>
</evidence>
<evidence type="ECO:0000256" key="3">
    <source>
        <dbReference type="ARBA" id="ARBA00022676"/>
    </source>
</evidence>
<evidence type="ECO:0000256" key="1">
    <source>
        <dbReference type="ARBA" id="ARBA00004776"/>
    </source>
</evidence>
<comment type="pathway">
    <text evidence="1">Cell wall biogenesis; cell wall polysaccharide biosynthesis.</text>
</comment>
<dbReference type="RefSeq" id="WP_085134327.1">
    <property type="nucleotide sequence ID" value="NZ_AP022609.1"/>
</dbReference>
<name>A0A7I7X321_9MYCO</name>
<gene>
    <name evidence="6" type="ORF">MHIB_25040</name>
</gene>
<dbReference type="EMBL" id="AP022609">
    <property type="protein sequence ID" value="BBZ24086.1"/>
    <property type="molecule type" value="Genomic_DNA"/>
</dbReference>
<dbReference type="Pfam" id="PF00535">
    <property type="entry name" value="Glycos_transf_2"/>
    <property type="match status" value="1"/>
</dbReference>
<dbReference type="OrthoDB" id="9781367at2"/>
<dbReference type="Proteomes" id="UP000467260">
    <property type="component" value="Chromosome"/>
</dbReference>
<accession>A0A7I7X321</accession>
<proteinExistence type="inferred from homology"/>
<dbReference type="GO" id="GO:0071555">
    <property type="term" value="P:cell wall organization"/>
    <property type="evidence" value="ECO:0007669"/>
    <property type="project" value="UniProtKB-KW"/>
</dbReference>
<organism evidence="6 7">
    <name type="scientific">Mycolicibacter hiberniae</name>
    <dbReference type="NCBI Taxonomy" id="29314"/>
    <lineage>
        <taxon>Bacteria</taxon>
        <taxon>Bacillati</taxon>
        <taxon>Actinomycetota</taxon>
        <taxon>Actinomycetes</taxon>
        <taxon>Mycobacteriales</taxon>
        <taxon>Mycobacteriaceae</taxon>
        <taxon>Mycolicibacter</taxon>
    </lineage>
</organism>
<evidence type="ECO:0000256" key="2">
    <source>
        <dbReference type="ARBA" id="ARBA00006739"/>
    </source>
</evidence>
<keyword evidence="7" id="KW-1185">Reference proteome</keyword>
<comment type="similarity">
    <text evidence="2">Belongs to the glycosyltransferase 2 family.</text>
</comment>
<sequence>MTPSYALVIPTIGRPSLNRLLAALGEGARLPAGEVIIVDDRPGRPAPLWPTTGFLAITGLRSGGRGPAAARNVGWQAARADWICFLDDDVVPGRNWCERLETDLCDAGPDVVGSQARIVVPRPAYRCPFDHERRTLRLADARWITADMAYRREALVACGGFDERFPRAYREDADIALCLTKAGGRITVGTRETARPIAGRGSDTSRVLSSVGVQRGNRDDELMRREHGHGWRAAIGEGRGRLPLHLIACAAAMGGILGLLGRRRGLLRPRWPAWLGITVDFALRRIAAGPRSRREAIATVISSMHILR</sequence>
<keyword evidence="4" id="KW-0808">Transferase</keyword>
<dbReference type="PANTHER" id="PTHR43179:SF12">
    <property type="entry name" value="GALACTOFURANOSYLTRANSFERASE GLFT2"/>
    <property type="match status" value="1"/>
</dbReference>
<dbReference type="GO" id="GO:0016757">
    <property type="term" value="F:glycosyltransferase activity"/>
    <property type="evidence" value="ECO:0007669"/>
    <property type="project" value="UniProtKB-KW"/>
</dbReference>
<dbReference type="AlphaFoldDB" id="A0A7I7X321"/>
<dbReference type="KEGG" id="mhib:MHIB_25040"/>